<evidence type="ECO:0000259" key="7">
    <source>
        <dbReference type="Pfam" id="PF12773"/>
    </source>
</evidence>
<comment type="caution">
    <text evidence="8">The sequence shown here is derived from an EMBL/GenBank/DDBJ whole genome shotgun (WGS) entry which is preliminary data.</text>
</comment>
<organism evidence="8 9">
    <name type="scientific">Christensenella hongkongensis</name>
    <dbReference type="NCBI Taxonomy" id="270498"/>
    <lineage>
        <taxon>Bacteria</taxon>
        <taxon>Bacillati</taxon>
        <taxon>Bacillota</taxon>
        <taxon>Clostridia</taxon>
        <taxon>Christensenellales</taxon>
        <taxon>Christensenellaceae</taxon>
        <taxon>Christensenella</taxon>
    </lineage>
</organism>
<evidence type="ECO:0000313" key="9">
    <source>
        <dbReference type="Proteomes" id="UP000034076"/>
    </source>
</evidence>
<dbReference type="InterPro" id="IPR007829">
    <property type="entry name" value="TM2"/>
</dbReference>
<dbReference type="Pfam" id="PF05154">
    <property type="entry name" value="TM2"/>
    <property type="match status" value="1"/>
</dbReference>
<dbReference type="AlphaFoldDB" id="A0A0M2NKY2"/>
<name>A0A0M2NKY2_9FIRM</name>
<evidence type="ECO:0000256" key="1">
    <source>
        <dbReference type="ARBA" id="ARBA00004141"/>
    </source>
</evidence>
<keyword evidence="3 5" id="KW-1133">Transmembrane helix</keyword>
<protein>
    <recommendedName>
        <fullName evidence="10">NINE protein</fullName>
    </recommendedName>
</protein>
<dbReference type="Pfam" id="PF12773">
    <property type="entry name" value="DZR"/>
    <property type="match status" value="1"/>
</dbReference>
<dbReference type="GO" id="GO:0016020">
    <property type="term" value="C:membrane"/>
    <property type="evidence" value="ECO:0007669"/>
    <property type="project" value="UniProtKB-SubCell"/>
</dbReference>
<dbReference type="EMBL" id="LAYJ01000088">
    <property type="protein sequence ID" value="KKI51087.1"/>
    <property type="molecule type" value="Genomic_DNA"/>
</dbReference>
<evidence type="ECO:0008006" key="10">
    <source>
        <dbReference type="Google" id="ProtNLM"/>
    </source>
</evidence>
<dbReference type="InterPro" id="IPR025874">
    <property type="entry name" value="DZR"/>
</dbReference>
<dbReference type="STRING" id="270498.CHK_1474"/>
<keyword evidence="4 5" id="KW-0472">Membrane</keyword>
<evidence type="ECO:0000313" key="8">
    <source>
        <dbReference type="EMBL" id="KKI51087.1"/>
    </source>
</evidence>
<evidence type="ECO:0000256" key="2">
    <source>
        <dbReference type="ARBA" id="ARBA00022692"/>
    </source>
</evidence>
<feature type="domain" description="DZANK-type" evidence="7">
    <location>
        <begin position="7"/>
        <end position="53"/>
    </location>
</feature>
<evidence type="ECO:0000256" key="3">
    <source>
        <dbReference type="ARBA" id="ARBA00022989"/>
    </source>
</evidence>
<reference evidence="8 9" key="1">
    <citation type="submission" date="2015-04" db="EMBL/GenBank/DDBJ databases">
        <title>Draft genome sequence of bacteremic isolate Catabacter hongkongensis type strain HKU16T.</title>
        <authorList>
            <person name="Lau S.K."/>
            <person name="Teng J.L."/>
            <person name="Huang Y."/>
            <person name="Curreem S.O."/>
            <person name="Tsui S.K."/>
            <person name="Woo P.C."/>
        </authorList>
    </citation>
    <scope>NUCLEOTIDE SEQUENCE [LARGE SCALE GENOMIC DNA]</scope>
    <source>
        <strain evidence="8 9">HKU16</strain>
    </source>
</reference>
<dbReference type="RefSeq" id="WP_046443342.1">
    <property type="nucleotide sequence ID" value="NZ_LAYJ01000088.1"/>
</dbReference>
<feature type="transmembrane region" description="Helical" evidence="5">
    <location>
        <begin position="81"/>
        <end position="99"/>
    </location>
</feature>
<evidence type="ECO:0000256" key="5">
    <source>
        <dbReference type="SAM" id="Phobius"/>
    </source>
</evidence>
<keyword evidence="2 5" id="KW-0812">Transmembrane</keyword>
<comment type="subcellular location">
    <subcellularLocation>
        <location evidence="1">Membrane</location>
        <topology evidence="1">Multi-pass membrane protein</topology>
    </subcellularLocation>
</comment>
<evidence type="ECO:0000259" key="6">
    <source>
        <dbReference type="Pfam" id="PF05154"/>
    </source>
</evidence>
<dbReference type="OrthoDB" id="9816361at2"/>
<proteinExistence type="predicted"/>
<evidence type="ECO:0000256" key="4">
    <source>
        <dbReference type="ARBA" id="ARBA00023136"/>
    </source>
</evidence>
<gene>
    <name evidence="8" type="ORF">CHK_1474</name>
</gene>
<feature type="domain" description="TM2" evidence="6">
    <location>
        <begin position="76"/>
        <end position="126"/>
    </location>
</feature>
<keyword evidence="9" id="KW-1185">Reference proteome</keyword>
<feature type="transmembrane region" description="Helical" evidence="5">
    <location>
        <begin position="111"/>
        <end position="133"/>
    </location>
</feature>
<sequence length="154" mass="16093">MAEFKYCRNCGKQLNPGETVCMGCGVPVGKGHDYCWNCGGKTDPEAVVCVTCGAGLVPKSGNARQPQGQAYPAGAQPKSKIAAGILGIFLGWLGIHNFYLGFTSKAVCQLVLGLLGFVTFGITTWISGIWGLIEGIMILVGSIPNDADGNPLIN</sequence>
<accession>A0A0M2NKY2</accession>
<dbReference type="Proteomes" id="UP000034076">
    <property type="component" value="Unassembled WGS sequence"/>
</dbReference>